<dbReference type="AlphaFoldDB" id="A0A8S2HYM9"/>
<dbReference type="Proteomes" id="UP000677228">
    <property type="component" value="Unassembled WGS sequence"/>
</dbReference>
<dbReference type="Proteomes" id="UP000682733">
    <property type="component" value="Unassembled WGS sequence"/>
</dbReference>
<evidence type="ECO:0000313" key="4">
    <source>
        <dbReference type="EMBL" id="CAF3693647.1"/>
    </source>
</evidence>
<feature type="domain" description="C2H2-type" evidence="2">
    <location>
        <begin position="4"/>
        <end position="25"/>
    </location>
</feature>
<feature type="non-terminal residue" evidence="4">
    <location>
        <position position="1"/>
    </location>
</feature>
<evidence type="ECO:0000259" key="2">
    <source>
        <dbReference type="PROSITE" id="PS00028"/>
    </source>
</evidence>
<sequence length="1262" mass="145943">MWNCTSCNVPFETLNEYMNHVQKLHNHDTKLIISCHICNATFKSLHSYQSHWTVAHGTADESSDDQSEDGNNNQDFDDENIPNFQVLNTNEIDDDDEVDPIVQPSDRAEHVAQQVLYMLLTLQVMHNVSEECVKYVANSLSEIFIAASDHSDLNFVASMTKKFTSSHIRTKKATEYYGYVAPITKSYEASFLYNLFTVKIAKKKEEKKIVKYVYVPFLKGLQQFLQLPEVQSDLERGQQQTGNIMQDVNDGDLCINHPQFKNPKFLKIELSSDDLNLTNPVSHRSHSIFFFYWTLLNLSREHRSKQTSKRLVAACPKWARKYDALCNTVEDFLSGIQTLSTTGLKDHILLVFKQCVLKTQRIVVNINGQDERYYGGLFMTLGDYPAQMALHGFKESTSANHCCFKCDILSECIEEDIHIDLEDITNKEYKRRCNELEFVQYDPYSYEKLSKKFGINNRSLFDRFNHFDVMVQVFYDPMHTLLEGVCQNHFNAFIENCVVNSRFSMQDLCSVINKFKWYNKNELTCKPNLNLALDGLRNQKINRKTTPDLLEKTIQYHNKEFRRLYPGGKTRNFINLPQTLSHRHELWSAIVNHNQDGTISHTVLGGVNECTLSDKKLNDPEVVNTIMNLNLPFRPKSMLKSIIIKGIEYNEQCIINVSNEYFPKCPKLGKMIYILSNGPRYLFVYQELKINDYAIPVRAFDVQITDHIQYCLLTDLLYKWPLKLIKCTTMVKILVEYQNKQNSIVALSQEYDSIVSEILKLCGIKNREEALIEYFDNDFELYLQLNSYKQIEEYKCVKIKVISVNFKNENVINNSINENATTTLTTENDKSNNNDEQQQIVNKTMDDDKLSDSEEAATLTVSKNKQKKKQLKNYVLYPAKISNYSDIIDQFLKTKGGFSVIQREFFDITSKHYIQTYPEQKSKNDYANYCRTIINQYPLLKNQKVGTEKAEYKVFEIVVDVQIQRIRTKKKFKKTDEADKENTILSTTIHLTTNNLQDVQQIDSIDPSDTIITTRVDSLPLEAFNDDVMEVEVTTNKQVHKILQDPLQQNNSVKQILNVSKIKSCVNMQPAPQLIHVKNISSQASFQSLLNERCPSTQITQSSFVYLFLTVLPKQNQTNSQIILPNATTCANFSQNSTIQLSQPSVFLFNDRVLTHVQSRTTVCGSYDVPTIASASMTKQTHKEIQNQVLKSKSKSEGLSYENSIIKLRQIGRSRTNCSTSEIREHLRSTHRLRHHILSNEKHLTLSDKIMNHYELFRNEEM</sequence>
<dbReference type="InterPro" id="IPR013087">
    <property type="entry name" value="Znf_C2H2_type"/>
</dbReference>
<evidence type="ECO:0000313" key="3">
    <source>
        <dbReference type="EMBL" id="CAF0915264.1"/>
    </source>
</evidence>
<name>A0A8S2HYM9_9BILA</name>
<evidence type="ECO:0000313" key="5">
    <source>
        <dbReference type="Proteomes" id="UP000682733"/>
    </source>
</evidence>
<evidence type="ECO:0000256" key="1">
    <source>
        <dbReference type="SAM" id="MobiDB-lite"/>
    </source>
</evidence>
<comment type="caution">
    <text evidence="4">The sequence shown here is derived from an EMBL/GenBank/DDBJ whole genome shotgun (WGS) entry which is preliminary data.</text>
</comment>
<feature type="domain" description="C2H2-type" evidence="2">
    <location>
        <begin position="35"/>
        <end position="56"/>
    </location>
</feature>
<accession>A0A8S2HYM9</accession>
<dbReference type="PROSITE" id="PS00028">
    <property type="entry name" value="ZINC_FINGER_C2H2_1"/>
    <property type="match status" value="2"/>
</dbReference>
<dbReference type="EMBL" id="CAJOBA010003810">
    <property type="protein sequence ID" value="CAF3693647.1"/>
    <property type="molecule type" value="Genomic_DNA"/>
</dbReference>
<dbReference type="EMBL" id="CAJNOK010003809">
    <property type="protein sequence ID" value="CAF0915264.1"/>
    <property type="molecule type" value="Genomic_DNA"/>
</dbReference>
<feature type="region of interest" description="Disordered" evidence="1">
    <location>
        <begin position="57"/>
        <end position="80"/>
    </location>
</feature>
<gene>
    <name evidence="3" type="ORF">OVA965_LOCUS10335</name>
    <name evidence="4" type="ORF">TMI583_LOCUS10331</name>
</gene>
<proteinExistence type="predicted"/>
<dbReference type="SMART" id="SM00355">
    <property type="entry name" value="ZnF_C2H2"/>
    <property type="match status" value="2"/>
</dbReference>
<dbReference type="Gene3D" id="3.30.160.60">
    <property type="entry name" value="Classic Zinc Finger"/>
    <property type="match status" value="1"/>
</dbReference>
<protein>
    <recommendedName>
        <fullName evidence="2">C2H2-type domain-containing protein</fullName>
    </recommendedName>
</protein>
<organism evidence="4 5">
    <name type="scientific">Didymodactylos carnosus</name>
    <dbReference type="NCBI Taxonomy" id="1234261"/>
    <lineage>
        <taxon>Eukaryota</taxon>
        <taxon>Metazoa</taxon>
        <taxon>Spiralia</taxon>
        <taxon>Gnathifera</taxon>
        <taxon>Rotifera</taxon>
        <taxon>Eurotatoria</taxon>
        <taxon>Bdelloidea</taxon>
        <taxon>Philodinida</taxon>
        <taxon>Philodinidae</taxon>
        <taxon>Didymodactylos</taxon>
    </lineage>
</organism>
<reference evidence="4" key="1">
    <citation type="submission" date="2021-02" db="EMBL/GenBank/DDBJ databases">
        <authorList>
            <person name="Nowell W R."/>
        </authorList>
    </citation>
    <scope>NUCLEOTIDE SEQUENCE</scope>
</reference>